<accession>A0ABP3D5L1</accession>
<reference evidence="2" key="1">
    <citation type="journal article" date="2019" name="Int. J. Syst. Evol. Microbiol.">
        <title>The Global Catalogue of Microorganisms (GCM) 10K type strain sequencing project: providing services to taxonomists for standard genome sequencing and annotation.</title>
        <authorList>
            <consortium name="The Broad Institute Genomics Platform"/>
            <consortium name="The Broad Institute Genome Sequencing Center for Infectious Disease"/>
            <person name="Wu L."/>
            <person name="Ma J."/>
        </authorList>
    </citation>
    <scope>NUCLEOTIDE SEQUENCE [LARGE SCALE GENOMIC DNA]</scope>
    <source>
        <strain evidence="2">JCM 6886</strain>
    </source>
</reference>
<dbReference type="EMBL" id="BAAADG010000005">
    <property type="protein sequence ID" value="GAA0223905.1"/>
    <property type="molecule type" value="Genomic_DNA"/>
</dbReference>
<dbReference type="Proteomes" id="UP001501476">
    <property type="component" value="Unassembled WGS sequence"/>
</dbReference>
<dbReference type="SUPFAM" id="SSF55729">
    <property type="entry name" value="Acyl-CoA N-acyltransferases (Nat)"/>
    <property type="match status" value="1"/>
</dbReference>
<protein>
    <recommendedName>
        <fullName evidence="3">N-acetyltransferase domain-containing protein</fullName>
    </recommendedName>
</protein>
<dbReference type="RefSeq" id="WP_286304140.1">
    <property type="nucleotide sequence ID" value="NZ_AP027741.1"/>
</dbReference>
<organism evidence="1 2">
    <name type="scientific">Methylophaga marina</name>
    <dbReference type="NCBI Taxonomy" id="45495"/>
    <lineage>
        <taxon>Bacteria</taxon>
        <taxon>Pseudomonadati</taxon>
        <taxon>Pseudomonadota</taxon>
        <taxon>Gammaproteobacteria</taxon>
        <taxon>Thiotrichales</taxon>
        <taxon>Piscirickettsiaceae</taxon>
        <taxon>Methylophaga</taxon>
    </lineage>
</organism>
<evidence type="ECO:0008006" key="3">
    <source>
        <dbReference type="Google" id="ProtNLM"/>
    </source>
</evidence>
<gene>
    <name evidence="1" type="ORF">GCM10008964_14410</name>
</gene>
<comment type="caution">
    <text evidence="1">The sequence shown here is derived from an EMBL/GenBank/DDBJ whole genome shotgun (WGS) entry which is preliminary data.</text>
</comment>
<evidence type="ECO:0000313" key="2">
    <source>
        <dbReference type="Proteomes" id="UP001501476"/>
    </source>
</evidence>
<proteinExistence type="predicted"/>
<sequence>MHLDCVYPKEEIEQKFEKPVSIEMYGMNQIDAIAELEPGCLHEIGANAWMHYVESGAKVDPQKLSQYFDNSDPYLFRHVEKVIKRKVIQDIILVHAKVDDAELENNICGKLLLARTYPNNMHISDVEFSNIYEPVPESEQQYTYHEYRSLGLFSTLLDNVCRFSRENKISRITLSAASSDQVHYFETHGFKVEDTEFARQAQEYGMSIPMSRKPI</sequence>
<keyword evidence="2" id="KW-1185">Reference proteome</keyword>
<name>A0ABP3D5L1_9GAMM</name>
<dbReference type="Gene3D" id="3.40.630.30">
    <property type="match status" value="1"/>
</dbReference>
<evidence type="ECO:0000313" key="1">
    <source>
        <dbReference type="EMBL" id="GAA0223905.1"/>
    </source>
</evidence>
<dbReference type="InterPro" id="IPR016181">
    <property type="entry name" value="Acyl_CoA_acyltransferase"/>
</dbReference>